<gene>
    <name evidence="11" type="ORF">BINO364_LOCUS6759</name>
</gene>
<evidence type="ECO:0000256" key="5">
    <source>
        <dbReference type="ARBA" id="ARBA00022725"/>
    </source>
</evidence>
<keyword evidence="12" id="KW-1185">Reference proteome</keyword>
<evidence type="ECO:0000256" key="8">
    <source>
        <dbReference type="ARBA" id="ARBA00023170"/>
    </source>
</evidence>
<proteinExistence type="predicted"/>
<keyword evidence="9" id="KW-0807">Transducer</keyword>
<dbReference type="OrthoDB" id="7550533at2759"/>
<dbReference type="Proteomes" id="UP000838878">
    <property type="component" value="Chromosome 2"/>
</dbReference>
<keyword evidence="2" id="KW-1003">Cell membrane</keyword>
<keyword evidence="3" id="KW-0716">Sensory transduction</keyword>
<dbReference type="PANTHER" id="PTHR21137:SF35">
    <property type="entry name" value="ODORANT RECEPTOR 19A-RELATED"/>
    <property type="match status" value="1"/>
</dbReference>
<evidence type="ECO:0000256" key="6">
    <source>
        <dbReference type="ARBA" id="ARBA00022989"/>
    </source>
</evidence>
<accession>A0A8J9V5R9</accession>
<dbReference type="PANTHER" id="PTHR21137">
    <property type="entry name" value="ODORANT RECEPTOR"/>
    <property type="match status" value="1"/>
</dbReference>
<feature type="transmembrane region" description="Helical" evidence="10">
    <location>
        <begin position="121"/>
        <end position="141"/>
    </location>
</feature>
<sequence>MENIRKFGLGYCDLPTLLWNVSISLRVLTLNIDKRNTKMSMIWYVFFYCPITNDWISAIIVFSLGLSSEIGVCKLFYLYLYKSHVRDLVAEYLICDSLLTPDSRFEGNILKAMRYVKKRAMIFWILIISNGFVYVTKPLILPGRHLPEDDFILYGLNPALESPNFEISYLLSVAGVIITVYLPSNITAFLIIITGYTEAQMLALSDEMLHIWDDAEEYYRKFQIIHKNYEVDKMKRTILNKFVKYRLKDVVKIHTMNIKLINRVESVFRGAIAIEFSILIVSLTAELVGGLQNTYLQVPFALMQVAIDCFTGQKVIDACIHFENAVYACKWENFDKSNTATVLVILQNSQKTMTLSAGGMTTLSYPSLMAILKSIYSAFTTLSSAVKKN</sequence>
<reference evidence="11" key="1">
    <citation type="submission" date="2021-12" db="EMBL/GenBank/DDBJ databases">
        <authorList>
            <person name="Martin H S."/>
        </authorList>
    </citation>
    <scope>NUCLEOTIDE SEQUENCE</scope>
</reference>
<dbReference type="GO" id="GO:0004984">
    <property type="term" value="F:olfactory receptor activity"/>
    <property type="evidence" value="ECO:0007669"/>
    <property type="project" value="InterPro"/>
</dbReference>
<keyword evidence="5" id="KW-0552">Olfaction</keyword>
<feature type="transmembrane region" description="Helical" evidence="10">
    <location>
        <begin position="55"/>
        <end position="80"/>
    </location>
</feature>
<evidence type="ECO:0000256" key="3">
    <source>
        <dbReference type="ARBA" id="ARBA00022606"/>
    </source>
</evidence>
<keyword evidence="4 10" id="KW-0812">Transmembrane</keyword>
<dbReference type="EMBL" id="OV170222">
    <property type="protein sequence ID" value="CAH0720545.1"/>
    <property type="molecule type" value="Genomic_DNA"/>
</dbReference>
<feature type="transmembrane region" description="Helical" evidence="10">
    <location>
        <begin position="167"/>
        <end position="193"/>
    </location>
</feature>
<keyword evidence="7 10" id="KW-0472">Membrane</keyword>
<dbReference type="InterPro" id="IPR004117">
    <property type="entry name" value="7tm6_olfct_rcpt"/>
</dbReference>
<keyword evidence="6 10" id="KW-1133">Transmembrane helix</keyword>
<comment type="subcellular location">
    <subcellularLocation>
        <location evidence="1">Cell membrane</location>
        <topology evidence="1">Multi-pass membrane protein</topology>
    </subcellularLocation>
</comment>
<dbReference type="GO" id="GO:0005549">
    <property type="term" value="F:odorant binding"/>
    <property type="evidence" value="ECO:0007669"/>
    <property type="project" value="InterPro"/>
</dbReference>
<dbReference type="AlphaFoldDB" id="A0A8J9V5R9"/>
<evidence type="ECO:0000256" key="7">
    <source>
        <dbReference type="ARBA" id="ARBA00023136"/>
    </source>
</evidence>
<evidence type="ECO:0000313" key="11">
    <source>
        <dbReference type="EMBL" id="CAH0720545.1"/>
    </source>
</evidence>
<evidence type="ECO:0000313" key="12">
    <source>
        <dbReference type="Proteomes" id="UP000838878"/>
    </source>
</evidence>
<dbReference type="GO" id="GO:0005886">
    <property type="term" value="C:plasma membrane"/>
    <property type="evidence" value="ECO:0007669"/>
    <property type="project" value="UniProtKB-SubCell"/>
</dbReference>
<evidence type="ECO:0000256" key="1">
    <source>
        <dbReference type="ARBA" id="ARBA00004651"/>
    </source>
</evidence>
<evidence type="ECO:0000256" key="2">
    <source>
        <dbReference type="ARBA" id="ARBA00022475"/>
    </source>
</evidence>
<feature type="non-terminal residue" evidence="11">
    <location>
        <position position="389"/>
    </location>
</feature>
<organism evidence="11 12">
    <name type="scientific">Brenthis ino</name>
    <name type="common">lesser marbled fritillary</name>
    <dbReference type="NCBI Taxonomy" id="405034"/>
    <lineage>
        <taxon>Eukaryota</taxon>
        <taxon>Metazoa</taxon>
        <taxon>Ecdysozoa</taxon>
        <taxon>Arthropoda</taxon>
        <taxon>Hexapoda</taxon>
        <taxon>Insecta</taxon>
        <taxon>Pterygota</taxon>
        <taxon>Neoptera</taxon>
        <taxon>Endopterygota</taxon>
        <taxon>Lepidoptera</taxon>
        <taxon>Glossata</taxon>
        <taxon>Ditrysia</taxon>
        <taxon>Papilionoidea</taxon>
        <taxon>Nymphalidae</taxon>
        <taxon>Heliconiinae</taxon>
        <taxon>Argynnini</taxon>
        <taxon>Brenthis</taxon>
    </lineage>
</organism>
<evidence type="ECO:0000256" key="4">
    <source>
        <dbReference type="ARBA" id="ARBA00022692"/>
    </source>
</evidence>
<evidence type="ECO:0000256" key="10">
    <source>
        <dbReference type="SAM" id="Phobius"/>
    </source>
</evidence>
<evidence type="ECO:0008006" key="13">
    <source>
        <dbReference type="Google" id="ProtNLM"/>
    </source>
</evidence>
<dbReference type="GO" id="GO:0007165">
    <property type="term" value="P:signal transduction"/>
    <property type="evidence" value="ECO:0007669"/>
    <property type="project" value="UniProtKB-KW"/>
</dbReference>
<name>A0A8J9V5R9_9NEOP</name>
<protein>
    <recommendedName>
        <fullName evidence="13">Odorant receptor</fullName>
    </recommendedName>
</protein>
<evidence type="ECO:0000256" key="9">
    <source>
        <dbReference type="ARBA" id="ARBA00023224"/>
    </source>
</evidence>
<dbReference type="Pfam" id="PF02949">
    <property type="entry name" value="7tm_6"/>
    <property type="match status" value="1"/>
</dbReference>
<keyword evidence="8" id="KW-0675">Receptor</keyword>